<dbReference type="AlphaFoldDB" id="A0A0B4XKN7"/>
<protein>
    <recommendedName>
        <fullName evidence="2">DUF4062 domain-containing protein</fullName>
    </recommendedName>
</protein>
<dbReference type="KEGG" id="apac:S7S_06225"/>
<dbReference type="Pfam" id="PF13271">
    <property type="entry name" value="DUF4062"/>
    <property type="match status" value="1"/>
</dbReference>
<dbReference type="EMBL" id="CP004387">
    <property type="protein sequence ID" value="AJD47661.1"/>
    <property type="molecule type" value="Genomic_DNA"/>
</dbReference>
<dbReference type="Proteomes" id="UP000006764">
    <property type="component" value="Chromosome"/>
</dbReference>
<feature type="coiled-coil region" evidence="1">
    <location>
        <begin position="172"/>
        <end position="199"/>
    </location>
</feature>
<keyword evidence="4" id="KW-1185">Reference proteome</keyword>
<feature type="domain" description="DUF4062" evidence="2">
    <location>
        <begin position="8"/>
        <end position="89"/>
    </location>
</feature>
<gene>
    <name evidence="3" type="ORF">S7S_06225</name>
</gene>
<evidence type="ECO:0000259" key="2">
    <source>
        <dbReference type="Pfam" id="PF13271"/>
    </source>
</evidence>
<name>A0A0B4XKN7_9GAMM</name>
<dbReference type="InterPro" id="IPR025139">
    <property type="entry name" value="DUF4062"/>
</dbReference>
<dbReference type="STRING" id="391936.S7S_06225"/>
<sequence length="340" mass="38246">MSTERKYQVFISSTFTDLQEARQELLLSLLSMGMIPTGMELHPGGSDSQWGAIQQVISECDYYLVLVGGRYGSLSPIGLSYTHREFVYAATKGKPVLALLHDSPEFLSPDKREQTREGEVRFNDFRQLLQNKCMTRFWHAPADLGDVARKAMTQLVDKHPASGWVRATQGADSASQQEVVRLTQRIQELEREKEELTAGYRPPLETLARGTDTVALRYSCNVYIKGDCKVSNAQSTLTWDQIIACLAPQMLNEVPESVMRQALEEMLASRALTDVQLSMPKAHAVRNIVLETDSFSQVKVQLRALGMIRKCPRQPGQSQITWQLTPLGDQAMTQVLARRR</sequence>
<dbReference type="RefSeq" id="WP_008739749.1">
    <property type="nucleotide sequence ID" value="NZ_CP004387.1"/>
</dbReference>
<proteinExistence type="predicted"/>
<organism evidence="3 4">
    <name type="scientific">Isoalcanivorax pacificus W11-5</name>
    <dbReference type="NCBI Taxonomy" id="391936"/>
    <lineage>
        <taxon>Bacteria</taxon>
        <taxon>Pseudomonadati</taxon>
        <taxon>Pseudomonadota</taxon>
        <taxon>Gammaproteobacteria</taxon>
        <taxon>Oceanospirillales</taxon>
        <taxon>Alcanivoracaceae</taxon>
        <taxon>Isoalcanivorax</taxon>
    </lineage>
</organism>
<evidence type="ECO:0000313" key="3">
    <source>
        <dbReference type="EMBL" id="AJD47661.1"/>
    </source>
</evidence>
<dbReference type="HOGENOM" id="CLU_062193_1_1_6"/>
<evidence type="ECO:0000313" key="4">
    <source>
        <dbReference type="Proteomes" id="UP000006764"/>
    </source>
</evidence>
<evidence type="ECO:0000256" key="1">
    <source>
        <dbReference type="SAM" id="Coils"/>
    </source>
</evidence>
<accession>A0A0B4XKN7</accession>
<reference evidence="3 4" key="1">
    <citation type="journal article" date="2012" name="J. Bacteriol.">
        <title>Genome sequence of an alkane-degrading bacterium, Alcanivorax pacificus type strain W11-5, isolated from deep sea sediment.</title>
        <authorList>
            <person name="Lai Q."/>
            <person name="Shao Z."/>
        </authorList>
    </citation>
    <scope>NUCLEOTIDE SEQUENCE [LARGE SCALE GENOMIC DNA]</scope>
    <source>
        <strain evidence="3 4">W11-5</strain>
    </source>
</reference>
<keyword evidence="1" id="KW-0175">Coiled coil</keyword>